<keyword evidence="4" id="KW-1185">Reference proteome</keyword>
<reference evidence="4 5" key="1">
    <citation type="submission" date="2020-04" db="EMBL/GenBank/DDBJ databases">
        <authorList>
            <person name="Wallbank WR R."/>
            <person name="Pardo Diaz C."/>
            <person name="Kozak K."/>
            <person name="Martin S."/>
            <person name="Jiggins C."/>
            <person name="Moest M."/>
            <person name="Warren A I."/>
            <person name="Byers J.R.P. K."/>
            <person name="Montejo-Kovacevich G."/>
            <person name="Yen C E."/>
        </authorList>
    </citation>
    <scope>NUCLEOTIDE SEQUENCE [LARGE SCALE GENOMIC DNA]</scope>
</reference>
<feature type="compositionally biased region" description="Basic residues" evidence="1">
    <location>
        <begin position="86"/>
        <end position="114"/>
    </location>
</feature>
<evidence type="ECO:0000313" key="4">
    <source>
        <dbReference type="Proteomes" id="UP000494106"/>
    </source>
</evidence>
<dbReference type="EMBL" id="CADEBC010000522">
    <property type="protein sequence ID" value="CAB3244530.1"/>
    <property type="molecule type" value="Genomic_DNA"/>
</dbReference>
<dbReference type="AlphaFoldDB" id="A0A8S1AH57"/>
<evidence type="ECO:0000313" key="2">
    <source>
        <dbReference type="EMBL" id="CAB3244530.1"/>
    </source>
</evidence>
<dbReference type="Proteomes" id="UP000494256">
    <property type="component" value="Unassembled WGS sequence"/>
</dbReference>
<evidence type="ECO:0000313" key="3">
    <source>
        <dbReference type="EMBL" id="CAB3253654.1"/>
    </source>
</evidence>
<feature type="region of interest" description="Disordered" evidence="1">
    <location>
        <begin position="1"/>
        <end position="120"/>
    </location>
</feature>
<comment type="caution">
    <text evidence="2">The sequence shown here is derived from an EMBL/GenBank/DDBJ whole genome shotgun (WGS) entry which is preliminary data.</text>
</comment>
<feature type="compositionally biased region" description="Basic and acidic residues" evidence="1">
    <location>
        <begin position="50"/>
        <end position="60"/>
    </location>
</feature>
<feature type="compositionally biased region" description="Polar residues" evidence="1">
    <location>
        <begin position="62"/>
        <end position="85"/>
    </location>
</feature>
<dbReference type="Proteomes" id="UP000494106">
    <property type="component" value="Unassembled WGS sequence"/>
</dbReference>
<sequence length="120" mass="13468">MLCNLQEQHMSKQYQPARNIRHVGPTEGGATRASANRPRDNRKHCGYGYHSERERGERANISRKTNTKASATRIQNTPVNTSNVSKTRKNGPKKRRVRAAARASRRAAARRHTPGRAANV</sequence>
<organism evidence="2 4">
    <name type="scientific">Arctia plantaginis</name>
    <name type="common">Wood tiger moth</name>
    <name type="synonym">Phalaena plantaginis</name>
    <dbReference type="NCBI Taxonomy" id="874455"/>
    <lineage>
        <taxon>Eukaryota</taxon>
        <taxon>Metazoa</taxon>
        <taxon>Ecdysozoa</taxon>
        <taxon>Arthropoda</taxon>
        <taxon>Hexapoda</taxon>
        <taxon>Insecta</taxon>
        <taxon>Pterygota</taxon>
        <taxon>Neoptera</taxon>
        <taxon>Endopterygota</taxon>
        <taxon>Lepidoptera</taxon>
        <taxon>Glossata</taxon>
        <taxon>Ditrysia</taxon>
        <taxon>Noctuoidea</taxon>
        <taxon>Erebidae</taxon>
        <taxon>Arctiinae</taxon>
        <taxon>Arctia</taxon>
    </lineage>
</organism>
<feature type="compositionally biased region" description="Polar residues" evidence="1">
    <location>
        <begin position="1"/>
        <end position="16"/>
    </location>
</feature>
<accession>A0A8S1AH57</accession>
<proteinExistence type="predicted"/>
<evidence type="ECO:0000313" key="5">
    <source>
        <dbReference type="Proteomes" id="UP000494256"/>
    </source>
</evidence>
<name>A0A8S1AH57_ARCPL</name>
<protein>
    <submittedName>
        <fullName evidence="2">Uncharacterized protein</fullName>
    </submittedName>
</protein>
<evidence type="ECO:0000256" key="1">
    <source>
        <dbReference type="SAM" id="MobiDB-lite"/>
    </source>
</evidence>
<gene>
    <name evidence="3" type="ORF">APLA_LOCUS14376</name>
    <name evidence="2" type="ORF">APLA_LOCUS9968</name>
</gene>
<dbReference type="EMBL" id="CADEBD010000393">
    <property type="protein sequence ID" value="CAB3253654.1"/>
    <property type="molecule type" value="Genomic_DNA"/>
</dbReference>